<gene>
    <name evidence="3" type="ORF">FK178_06725</name>
</gene>
<reference evidence="3 4" key="1">
    <citation type="submission" date="2019-08" db="EMBL/GenBank/DDBJ databases">
        <title>Antarcticibacterium arcticum sp. nov., a bacterium isolated from marine sediment of the Canadian Beaufort Sea.</title>
        <authorList>
            <person name="Lee Y.M."/>
            <person name="Baek K."/>
            <person name="Lee D.-H."/>
            <person name="Shin S.C."/>
            <person name="Jin Y.K."/>
            <person name="Park Y."/>
        </authorList>
    </citation>
    <scope>NUCLEOTIDE SEQUENCE [LARGE SCALE GENOMIC DNA]</scope>
    <source>
        <strain evidence="3 4">PAMC 28998</strain>
    </source>
</reference>
<evidence type="ECO:0000256" key="2">
    <source>
        <dbReference type="SAM" id="SignalP"/>
    </source>
</evidence>
<keyword evidence="2" id="KW-0732">Signal</keyword>
<feature type="transmembrane region" description="Helical" evidence="1">
    <location>
        <begin position="72"/>
        <end position="93"/>
    </location>
</feature>
<feature type="signal peptide" evidence="2">
    <location>
        <begin position="1"/>
        <end position="19"/>
    </location>
</feature>
<proteinExistence type="predicted"/>
<feature type="transmembrane region" description="Helical" evidence="1">
    <location>
        <begin position="43"/>
        <end position="60"/>
    </location>
</feature>
<sequence length="131" mass="14243">MKKLLLFILVALFSMASFGQNEKLPFSKEEYLRKSQNQKKTGWILLGAGAGLVTTGILVANNADLYDSEFTLSVILLSVGVPSVVASIPFFIISGNTARKAASISFEGQRYILPGLEVARMQPALTLTLEF</sequence>
<protein>
    <submittedName>
        <fullName evidence="3">Uncharacterized protein</fullName>
    </submittedName>
</protein>
<organism evidence="3 4">
    <name type="scientific">Antarcticibacterium arcticum</name>
    <dbReference type="NCBI Taxonomy" id="2585771"/>
    <lineage>
        <taxon>Bacteria</taxon>
        <taxon>Pseudomonadati</taxon>
        <taxon>Bacteroidota</taxon>
        <taxon>Flavobacteriia</taxon>
        <taxon>Flavobacteriales</taxon>
        <taxon>Flavobacteriaceae</taxon>
        <taxon>Antarcticibacterium</taxon>
    </lineage>
</organism>
<dbReference type="OrthoDB" id="1446008at2"/>
<dbReference type="AlphaFoldDB" id="A0A5B8YLB9"/>
<keyword evidence="4" id="KW-1185">Reference proteome</keyword>
<dbReference type="Proteomes" id="UP000321954">
    <property type="component" value="Chromosome"/>
</dbReference>
<name>A0A5B8YLB9_9FLAO</name>
<feature type="chain" id="PRO_5023073731" evidence="2">
    <location>
        <begin position="20"/>
        <end position="131"/>
    </location>
</feature>
<accession>A0A5B8YLB9</accession>
<keyword evidence="1" id="KW-0472">Membrane</keyword>
<evidence type="ECO:0000313" key="4">
    <source>
        <dbReference type="Proteomes" id="UP000321954"/>
    </source>
</evidence>
<dbReference type="EMBL" id="CP042476">
    <property type="protein sequence ID" value="QED37433.1"/>
    <property type="molecule type" value="Genomic_DNA"/>
</dbReference>
<dbReference type="RefSeq" id="WP_146832547.1">
    <property type="nucleotide sequence ID" value="NZ_CP042476.1"/>
</dbReference>
<keyword evidence="1" id="KW-1133">Transmembrane helix</keyword>
<dbReference type="KEGG" id="anp:FK178_06725"/>
<evidence type="ECO:0000313" key="3">
    <source>
        <dbReference type="EMBL" id="QED37433.1"/>
    </source>
</evidence>
<evidence type="ECO:0000256" key="1">
    <source>
        <dbReference type="SAM" id="Phobius"/>
    </source>
</evidence>
<keyword evidence="1" id="KW-0812">Transmembrane</keyword>